<dbReference type="GO" id="GO:0009396">
    <property type="term" value="P:folic acid-containing compound biosynthetic process"/>
    <property type="evidence" value="ECO:0007669"/>
    <property type="project" value="TreeGrafter"/>
</dbReference>
<dbReference type="InterPro" id="IPR024185">
    <property type="entry name" value="FTHF_cligase-like_sf"/>
</dbReference>
<name>A0A075WY72_9BACT</name>
<evidence type="ECO:0000256" key="3">
    <source>
        <dbReference type="ARBA" id="ARBA00022840"/>
    </source>
</evidence>
<evidence type="ECO:0000256" key="5">
    <source>
        <dbReference type="RuleBase" id="RU361279"/>
    </source>
</evidence>
<feature type="binding site" evidence="4">
    <location>
        <position position="54"/>
    </location>
    <ligand>
        <name>substrate</name>
    </ligand>
</feature>
<dbReference type="OrthoDB" id="9801938at2"/>
<sequence>MQKSTFRELIRSLRKSYTRECLQRLSLIICKHIEKLSFYQKTQKIVYYYPKDGEVSLLYLIGKGFLEKKVYLPKTWVQQKKLTFHQVYSFSDLRPGPFGLLEPPVEHPKIEWEEIELIFVPGLAFDLKGGRIGYGGGFYDRVLFQVKGKKIGVAFSFQVFNKLPLEPHDCKVDFLVTEKGVLVCSP</sequence>
<evidence type="ECO:0000313" key="7">
    <source>
        <dbReference type="Proteomes" id="UP000028481"/>
    </source>
</evidence>
<dbReference type="KEGG" id="tcm:HL41_01105"/>
<feature type="binding site" evidence="4">
    <location>
        <begin position="131"/>
        <end position="139"/>
    </location>
    <ligand>
        <name>ATP</name>
        <dbReference type="ChEBI" id="CHEBI:30616"/>
    </ligand>
</feature>
<reference evidence="6 7" key="1">
    <citation type="journal article" date="2015" name="Genome Announc.">
        <title>Genome Sequence of a Sulfate-Reducing Thermophilic Bacterium, Thermodesulfobacterium commune DSM 2178T (Phylum Thermodesulfobacteria).</title>
        <authorList>
            <person name="Bhatnagar S."/>
            <person name="Badger J.H."/>
            <person name="Madupu R."/>
            <person name="Khouri H.M."/>
            <person name="O'Connor E.M."/>
            <person name="Robb F.T."/>
            <person name="Ward N.L."/>
            <person name="Eisen J.A."/>
        </authorList>
    </citation>
    <scope>NUCLEOTIDE SEQUENCE [LARGE SCALE GENOMIC DNA]</scope>
    <source>
        <strain evidence="6 7">DSM 2178</strain>
    </source>
</reference>
<dbReference type="InterPro" id="IPR037171">
    <property type="entry name" value="NagB/RpiA_transferase-like"/>
</dbReference>
<keyword evidence="5" id="KW-0460">Magnesium</keyword>
<dbReference type="GO" id="GO:0046872">
    <property type="term" value="F:metal ion binding"/>
    <property type="evidence" value="ECO:0007669"/>
    <property type="project" value="UniProtKB-KW"/>
</dbReference>
<comment type="similarity">
    <text evidence="1 5">Belongs to the 5-formyltetrahydrofolate cyclo-ligase family.</text>
</comment>
<dbReference type="eggNOG" id="COG0212">
    <property type="taxonomic scope" value="Bacteria"/>
</dbReference>
<dbReference type="STRING" id="289377.HL41_01105"/>
<organism evidence="6 7">
    <name type="scientific">Thermodesulfobacterium commune DSM 2178</name>
    <dbReference type="NCBI Taxonomy" id="289377"/>
    <lineage>
        <taxon>Bacteria</taxon>
        <taxon>Pseudomonadati</taxon>
        <taxon>Thermodesulfobacteriota</taxon>
        <taxon>Thermodesulfobacteria</taxon>
        <taxon>Thermodesulfobacteriales</taxon>
        <taxon>Thermodesulfobacteriaceae</taxon>
        <taxon>Thermodesulfobacterium</taxon>
    </lineage>
</organism>
<comment type="cofactor">
    <cofactor evidence="5">
        <name>Mg(2+)</name>
        <dbReference type="ChEBI" id="CHEBI:18420"/>
    </cofactor>
</comment>
<dbReference type="Gene3D" id="3.40.50.10420">
    <property type="entry name" value="NagB/RpiA/CoA transferase-like"/>
    <property type="match status" value="1"/>
</dbReference>
<evidence type="ECO:0000256" key="2">
    <source>
        <dbReference type="ARBA" id="ARBA00022741"/>
    </source>
</evidence>
<dbReference type="PANTHER" id="PTHR23407:SF1">
    <property type="entry name" value="5-FORMYLTETRAHYDROFOLATE CYCLO-LIGASE"/>
    <property type="match status" value="1"/>
</dbReference>
<keyword evidence="2 4" id="KW-0547">Nucleotide-binding</keyword>
<protein>
    <recommendedName>
        <fullName evidence="5">5-formyltetrahydrofolate cyclo-ligase</fullName>
        <ecNumber evidence="5">6.3.3.2</ecNumber>
    </recommendedName>
</protein>
<dbReference type="AlphaFoldDB" id="A0A075WY72"/>
<dbReference type="EC" id="6.3.3.2" evidence="5"/>
<dbReference type="Proteomes" id="UP000028481">
    <property type="component" value="Chromosome"/>
</dbReference>
<evidence type="ECO:0000313" key="6">
    <source>
        <dbReference type="EMBL" id="AIH03537.1"/>
    </source>
</evidence>
<keyword evidence="7" id="KW-1185">Reference proteome</keyword>
<dbReference type="RefSeq" id="WP_038063374.1">
    <property type="nucleotide sequence ID" value="NZ_CP008796.1"/>
</dbReference>
<keyword evidence="5" id="KW-0479">Metal-binding</keyword>
<evidence type="ECO:0000256" key="1">
    <source>
        <dbReference type="ARBA" id="ARBA00010638"/>
    </source>
</evidence>
<dbReference type="PANTHER" id="PTHR23407">
    <property type="entry name" value="ATPASE INHIBITOR/5-FORMYLTETRAHYDROFOLATE CYCLO-LIGASE"/>
    <property type="match status" value="1"/>
</dbReference>
<dbReference type="SUPFAM" id="SSF100950">
    <property type="entry name" value="NagB/RpiA/CoA transferase-like"/>
    <property type="match status" value="1"/>
</dbReference>
<dbReference type="Pfam" id="PF01812">
    <property type="entry name" value="5-FTHF_cyc-lig"/>
    <property type="match status" value="1"/>
</dbReference>
<accession>A0A075WY72</accession>
<dbReference type="EMBL" id="CP008796">
    <property type="protein sequence ID" value="AIH03537.1"/>
    <property type="molecule type" value="Genomic_DNA"/>
</dbReference>
<gene>
    <name evidence="6" type="ORF">HL41_01105</name>
</gene>
<dbReference type="HOGENOM" id="CLU_066245_2_2_0"/>
<dbReference type="InterPro" id="IPR002698">
    <property type="entry name" value="FTHF_cligase"/>
</dbReference>
<dbReference type="GO" id="GO:0005524">
    <property type="term" value="F:ATP binding"/>
    <property type="evidence" value="ECO:0007669"/>
    <property type="project" value="UniProtKB-KW"/>
</dbReference>
<dbReference type="GO" id="GO:0035999">
    <property type="term" value="P:tetrahydrofolate interconversion"/>
    <property type="evidence" value="ECO:0007669"/>
    <property type="project" value="TreeGrafter"/>
</dbReference>
<feature type="binding site" evidence="4">
    <location>
        <begin position="3"/>
        <end position="7"/>
    </location>
    <ligand>
        <name>ATP</name>
        <dbReference type="ChEBI" id="CHEBI:30616"/>
    </ligand>
</feature>
<dbReference type="PIRSF" id="PIRSF006806">
    <property type="entry name" value="FTHF_cligase"/>
    <property type="match status" value="1"/>
</dbReference>
<comment type="catalytic activity">
    <reaction evidence="5">
        <text>(6S)-5-formyl-5,6,7,8-tetrahydrofolate + ATP = (6R)-5,10-methenyltetrahydrofolate + ADP + phosphate</text>
        <dbReference type="Rhea" id="RHEA:10488"/>
        <dbReference type="ChEBI" id="CHEBI:30616"/>
        <dbReference type="ChEBI" id="CHEBI:43474"/>
        <dbReference type="ChEBI" id="CHEBI:57455"/>
        <dbReference type="ChEBI" id="CHEBI:57457"/>
        <dbReference type="ChEBI" id="CHEBI:456216"/>
        <dbReference type="EC" id="6.3.3.2"/>
    </reaction>
</comment>
<evidence type="ECO:0000256" key="4">
    <source>
        <dbReference type="PIRSR" id="PIRSR006806-1"/>
    </source>
</evidence>
<dbReference type="GO" id="GO:0030272">
    <property type="term" value="F:5-formyltetrahydrofolate cyclo-ligase activity"/>
    <property type="evidence" value="ECO:0007669"/>
    <property type="project" value="UniProtKB-EC"/>
</dbReference>
<dbReference type="NCBIfam" id="TIGR02727">
    <property type="entry name" value="MTHFS_bact"/>
    <property type="match status" value="1"/>
</dbReference>
<keyword evidence="3 4" id="KW-0067">ATP-binding</keyword>
<dbReference type="PaxDb" id="289377-HL41_01105"/>
<proteinExistence type="inferred from homology"/>